<evidence type="ECO:0000256" key="3">
    <source>
        <dbReference type="ARBA" id="ARBA00022741"/>
    </source>
</evidence>
<evidence type="ECO:0000256" key="2">
    <source>
        <dbReference type="ARBA" id="ARBA00022448"/>
    </source>
</evidence>
<feature type="domain" description="ABC transporter" evidence="5">
    <location>
        <begin position="6"/>
        <end position="218"/>
    </location>
</feature>
<evidence type="ECO:0000256" key="1">
    <source>
        <dbReference type="ARBA" id="ARBA00005417"/>
    </source>
</evidence>
<dbReference type="EMBL" id="BOCI01000431">
    <property type="protein sequence ID" value="GHW01771.1"/>
    <property type="molecule type" value="Genomic_DNA"/>
</dbReference>
<protein>
    <submittedName>
        <fullName evidence="6">ABC transporter ATP-binding protein</fullName>
    </submittedName>
</protein>
<dbReference type="InterPro" id="IPR050153">
    <property type="entry name" value="Metal_Ion_Import_ABC"/>
</dbReference>
<dbReference type="Pfam" id="PF00005">
    <property type="entry name" value="ABC_tran"/>
    <property type="match status" value="1"/>
</dbReference>
<keyword evidence="4 6" id="KW-0067">ATP-binding</keyword>
<dbReference type="PANTHER" id="PTHR42734:SF17">
    <property type="entry name" value="METAL TRANSPORT SYSTEM ATP-BINDING PROTEIN TM_0124-RELATED"/>
    <property type="match status" value="1"/>
</dbReference>
<evidence type="ECO:0000259" key="5">
    <source>
        <dbReference type="PROSITE" id="PS50893"/>
    </source>
</evidence>
<comment type="caution">
    <text evidence="6">The sequence shown here is derived from an EMBL/GenBank/DDBJ whole genome shotgun (WGS) entry which is preliminary data.</text>
</comment>
<dbReference type="GO" id="GO:0005524">
    <property type="term" value="F:ATP binding"/>
    <property type="evidence" value="ECO:0007669"/>
    <property type="project" value="UniProtKB-KW"/>
</dbReference>
<dbReference type="InterPro" id="IPR027417">
    <property type="entry name" value="P-loop_NTPase"/>
</dbReference>
<evidence type="ECO:0000313" key="7">
    <source>
        <dbReference type="Proteomes" id="UP000616547"/>
    </source>
</evidence>
<dbReference type="Gene3D" id="3.40.50.300">
    <property type="entry name" value="P-loop containing nucleotide triphosphate hydrolases"/>
    <property type="match status" value="1"/>
</dbReference>
<dbReference type="PROSITE" id="PS50893">
    <property type="entry name" value="ABC_TRANSPORTER_2"/>
    <property type="match status" value="1"/>
</dbReference>
<accession>A0ABQ3W5E4</accession>
<name>A0ABQ3W5E4_9LACO</name>
<reference evidence="7" key="1">
    <citation type="submission" date="2021-01" db="EMBL/GenBank/DDBJ databases">
        <title>Draft genome sequence of Nasalis larvatus strain YZ03.</title>
        <authorList>
            <person name="Suzuki-Hashido N."/>
            <person name="Tsuchida S."/>
            <person name="Hayakawa T."/>
        </authorList>
    </citation>
    <scope>NUCLEOTIDE SEQUENCE [LARGE SCALE GENOMIC DNA]</scope>
    <source>
        <strain evidence="7">YZ03</strain>
    </source>
</reference>
<keyword evidence="7" id="KW-1185">Reference proteome</keyword>
<keyword evidence="2" id="KW-0813">Transport</keyword>
<evidence type="ECO:0000313" key="6">
    <source>
        <dbReference type="EMBL" id="GHW01771.1"/>
    </source>
</evidence>
<dbReference type="InterPro" id="IPR003593">
    <property type="entry name" value="AAA+_ATPase"/>
</dbReference>
<proteinExistence type="inferred from homology"/>
<sequence length="218" mass="24512">MMNKALQVVDLSMKFDDQEIFKKLSFSLEAGSMTALLGPNGAGKTTLVRILMGMLSPTHGYFELADDVKVGYVPQFRNIDADYPLSIKSFIELNTPFWKSQKVKDQVSHILQETHLKGLADTRMGEASGGQKQRAYLAQALLDQPNFIILDEATASLDPKAKEELMSLIAHLNSEHKMTVLFVTHDIPLAKRYMKDYLYLSDGKVSQGKMEDFKESFN</sequence>
<keyword evidence="3" id="KW-0547">Nucleotide-binding</keyword>
<organism evidence="6 7">
    <name type="scientific">Lactobacillus nasalidis</name>
    <dbReference type="NCBI Taxonomy" id="2797258"/>
    <lineage>
        <taxon>Bacteria</taxon>
        <taxon>Bacillati</taxon>
        <taxon>Bacillota</taxon>
        <taxon>Bacilli</taxon>
        <taxon>Lactobacillales</taxon>
        <taxon>Lactobacillaceae</taxon>
        <taxon>Lactobacillus</taxon>
    </lineage>
</organism>
<dbReference type="SMART" id="SM00382">
    <property type="entry name" value="AAA"/>
    <property type="match status" value="1"/>
</dbReference>
<dbReference type="PANTHER" id="PTHR42734">
    <property type="entry name" value="METAL TRANSPORT SYSTEM ATP-BINDING PROTEIN TM_0124-RELATED"/>
    <property type="match status" value="1"/>
</dbReference>
<gene>
    <name evidence="6" type="ORF">lacNasYZ03_14580</name>
</gene>
<dbReference type="Proteomes" id="UP000616547">
    <property type="component" value="Unassembled WGS sequence"/>
</dbReference>
<evidence type="ECO:0000256" key="4">
    <source>
        <dbReference type="ARBA" id="ARBA00022840"/>
    </source>
</evidence>
<dbReference type="SUPFAM" id="SSF52540">
    <property type="entry name" value="P-loop containing nucleoside triphosphate hydrolases"/>
    <property type="match status" value="1"/>
</dbReference>
<dbReference type="InterPro" id="IPR003439">
    <property type="entry name" value="ABC_transporter-like_ATP-bd"/>
</dbReference>
<comment type="similarity">
    <text evidence="1">Belongs to the ABC transporter superfamily.</text>
</comment>